<dbReference type="Proteomes" id="UP001575105">
    <property type="component" value="Unassembled WGS sequence"/>
</dbReference>
<evidence type="ECO:0000313" key="2">
    <source>
        <dbReference type="EMBL" id="MFA9479957.1"/>
    </source>
</evidence>
<dbReference type="EMBL" id="JBGUBD010000013">
    <property type="protein sequence ID" value="MFA9479957.1"/>
    <property type="molecule type" value="Genomic_DNA"/>
</dbReference>
<proteinExistence type="predicted"/>
<name>A0ABV4U8L2_9BACT</name>
<feature type="domain" description="DUF58" evidence="1">
    <location>
        <begin position="42"/>
        <end position="263"/>
    </location>
</feature>
<keyword evidence="3" id="KW-1185">Reference proteome</keyword>
<dbReference type="RefSeq" id="WP_425346883.1">
    <property type="nucleotide sequence ID" value="NZ_JBGUBD010000013.1"/>
</dbReference>
<evidence type="ECO:0000259" key="1">
    <source>
        <dbReference type="Pfam" id="PF01882"/>
    </source>
</evidence>
<dbReference type="PANTHER" id="PTHR33608">
    <property type="entry name" value="BLL2464 PROTEIN"/>
    <property type="match status" value="1"/>
</dbReference>
<dbReference type="SUPFAM" id="SSF53300">
    <property type="entry name" value="vWA-like"/>
    <property type="match status" value="1"/>
</dbReference>
<dbReference type="InterPro" id="IPR002881">
    <property type="entry name" value="DUF58"/>
</dbReference>
<protein>
    <submittedName>
        <fullName evidence="2">DUF58 domain-containing protein</fullName>
    </submittedName>
</protein>
<gene>
    <name evidence="2" type="ORF">ACERK3_16865</name>
</gene>
<reference evidence="2 3" key="1">
    <citation type="submission" date="2024-08" db="EMBL/GenBank/DDBJ databases">
        <title>Whole-genome sequencing of halo(alkali)philic microorganisms from hypersaline lakes.</title>
        <authorList>
            <person name="Sorokin D.Y."/>
            <person name="Merkel A.Y."/>
            <person name="Messina E."/>
            <person name="Yakimov M."/>
        </authorList>
    </citation>
    <scope>NUCLEOTIDE SEQUENCE [LARGE SCALE GENOMIC DNA]</scope>
    <source>
        <strain evidence="2 3">AB-hyl4</strain>
    </source>
</reference>
<sequence length="305" mass="33779">MFDPTSWSRLGGLLFTAKTLVDGLYAGGHASPRHGAGMEFHDYRPYVPGDDLSAVDWKLFGRTDRYYLRRDRRYSDLHVQLLVDVSASMDFAALDGPTPDRPTKLAVAKQLAAAIAFLTIRQGDRVGLALGGQRLREAMPVRNSWPHLQQLCATLEQATVNTGAGDVGACLRQLHAMRQRRGLVVLLSDLLDEPGPMLDGLQRLRHDRFEVIVLQVLSPNELHLSQAGVGWRRLVDAESSRRADVRLSGAGAKAEVEYDRRMASHLAALRTACLSRGAAYQLVRTDQPALMSLRQYLARRSAAGW</sequence>
<dbReference type="Gene3D" id="3.40.50.410">
    <property type="entry name" value="von Willebrand factor, type A domain"/>
    <property type="match status" value="1"/>
</dbReference>
<organism evidence="2 3">
    <name type="scientific">Natronomicrosphaera hydrolytica</name>
    <dbReference type="NCBI Taxonomy" id="3242702"/>
    <lineage>
        <taxon>Bacteria</taxon>
        <taxon>Pseudomonadati</taxon>
        <taxon>Planctomycetota</taxon>
        <taxon>Phycisphaerae</taxon>
        <taxon>Phycisphaerales</taxon>
        <taxon>Phycisphaeraceae</taxon>
        <taxon>Natronomicrosphaera</taxon>
    </lineage>
</organism>
<dbReference type="PANTHER" id="PTHR33608:SF7">
    <property type="entry name" value="DUF58 DOMAIN-CONTAINING PROTEIN"/>
    <property type="match status" value="1"/>
</dbReference>
<dbReference type="InterPro" id="IPR036465">
    <property type="entry name" value="vWFA_dom_sf"/>
</dbReference>
<dbReference type="Pfam" id="PF01882">
    <property type="entry name" value="DUF58"/>
    <property type="match status" value="1"/>
</dbReference>
<comment type="caution">
    <text evidence="2">The sequence shown here is derived from an EMBL/GenBank/DDBJ whole genome shotgun (WGS) entry which is preliminary data.</text>
</comment>
<evidence type="ECO:0000313" key="3">
    <source>
        <dbReference type="Proteomes" id="UP001575105"/>
    </source>
</evidence>
<accession>A0ABV4U8L2</accession>